<reference evidence="1" key="1">
    <citation type="journal article" date="2022" name="bioRxiv">
        <title>Sequencing and chromosome-scale assembly of the giantPleurodeles waltlgenome.</title>
        <authorList>
            <person name="Brown T."/>
            <person name="Elewa A."/>
            <person name="Iarovenko S."/>
            <person name="Subramanian E."/>
            <person name="Araus A.J."/>
            <person name="Petzold A."/>
            <person name="Susuki M."/>
            <person name="Suzuki K.-i.T."/>
            <person name="Hayashi T."/>
            <person name="Toyoda A."/>
            <person name="Oliveira C."/>
            <person name="Osipova E."/>
            <person name="Leigh N.D."/>
            <person name="Simon A."/>
            <person name="Yun M.H."/>
        </authorList>
    </citation>
    <scope>NUCLEOTIDE SEQUENCE</scope>
    <source>
        <strain evidence="1">20211129_DDA</strain>
        <tissue evidence="1">Liver</tissue>
    </source>
</reference>
<dbReference type="Proteomes" id="UP001066276">
    <property type="component" value="Chromosome 3_2"/>
</dbReference>
<proteinExistence type="predicted"/>
<evidence type="ECO:0000313" key="1">
    <source>
        <dbReference type="EMBL" id="KAJ1175522.1"/>
    </source>
</evidence>
<dbReference type="AlphaFoldDB" id="A0AAV7TG21"/>
<name>A0AAV7TG21_PLEWA</name>
<gene>
    <name evidence="1" type="ORF">NDU88_000810</name>
</gene>
<organism evidence="1 2">
    <name type="scientific">Pleurodeles waltl</name>
    <name type="common">Iberian ribbed newt</name>
    <dbReference type="NCBI Taxonomy" id="8319"/>
    <lineage>
        <taxon>Eukaryota</taxon>
        <taxon>Metazoa</taxon>
        <taxon>Chordata</taxon>
        <taxon>Craniata</taxon>
        <taxon>Vertebrata</taxon>
        <taxon>Euteleostomi</taxon>
        <taxon>Amphibia</taxon>
        <taxon>Batrachia</taxon>
        <taxon>Caudata</taxon>
        <taxon>Salamandroidea</taxon>
        <taxon>Salamandridae</taxon>
        <taxon>Pleurodelinae</taxon>
        <taxon>Pleurodeles</taxon>
    </lineage>
</organism>
<dbReference type="EMBL" id="JANPWB010000006">
    <property type="protein sequence ID" value="KAJ1175522.1"/>
    <property type="molecule type" value="Genomic_DNA"/>
</dbReference>
<evidence type="ECO:0000313" key="2">
    <source>
        <dbReference type="Proteomes" id="UP001066276"/>
    </source>
</evidence>
<protein>
    <submittedName>
        <fullName evidence="1">Uncharacterized protein</fullName>
    </submittedName>
</protein>
<comment type="caution">
    <text evidence="1">The sequence shown here is derived from an EMBL/GenBank/DDBJ whole genome shotgun (WGS) entry which is preliminary data.</text>
</comment>
<accession>A0AAV7TG21</accession>
<sequence length="172" mass="18821">MELGRQRMGWRHEQTRWSELRRLVPGFAARPRSGEHGRLRQDAWSCRAPGARALRAPTPNRQRERSHVCWAGTRGGPGVLEACRETAGVRRCPWWGLGLPGGRACGEASPVSPAPEWRDGWPACWALWAETPERKAKGRGPPGAVVFGSGEDAVGLGGRLAVREARGSLCLE</sequence>
<keyword evidence="2" id="KW-1185">Reference proteome</keyword>